<feature type="region of interest" description="Disordered" evidence="1">
    <location>
        <begin position="221"/>
        <end position="252"/>
    </location>
</feature>
<feature type="compositionally biased region" description="Low complexity" evidence="1">
    <location>
        <begin position="134"/>
        <end position="144"/>
    </location>
</feature>
<sequence length="457" mass="49565">MSPKPIQRDETIPQPGAKAVVPSDGEDAQVTSQEVGQPGLVPLEPETNDTNDRSPSDGEAVRSSTNPETGKTQRESKEISSLGAATFPPMAPKKISSQAILRGSAIRSSSAAGRRARPASPYDVEDMRLHLADTSFSASTTTSAPSIKISLQSPRTSSLESTQVSQEPTTLTLLPQTHSIDDLEAKETSDTIADLTSHTTDQKTTELEQALRRRRGDNYPKATQVVSSGGEPLHMLRRGKGPDTKQKSPDMTPEFELSLSHQTAFAADPLEMPDIPESPEILAADQASSTTRGNPQPVYEGVMPPFMSLTPELPHAGYEYRDPLPKAAEQIPGRSSGTEPDMSRAYPDTGRIGRLVICKSPNSHNFCPRGLRTRPLSFGTFPGRSRYGRTEAEGNDSAADGGQPSSETRPWVKGSFDRELDRISGKIEMLEIIVDFLRTQLNTMAFVVRKLESRSGQ</sequence>
<feature type="region of interest" description="Disordered" evidence="1">
    <location>
        <begin position="382"/>
        <end position="413"/>
    </location>
</feature>
<protein>
    <submittedName>
        <fullName evidence="2">Uncharacterized protein</fullName>
    </submittedName>
</protein>
<evidence type="ECO:0000313" key="2">
    <source>
        <dbReference type="EMBL" id="KAA6415015.1"/>
    </source>
</evidence>
<dbReference type="AlphaFoldDB" id="A0A5M8Q0X6"/>
<evidence type="ECO:0000256" key="1">
    <source>
        <dbReference type="SAM" id="MobiDB-lite"/>
    </source>
</evidence>
<dbReference type="EMBL" id="VXIT01000002">
    <property type="protein sequence ID" value="KAA6415015.1"/>
    <property type="molecule type" value="Genomic_DNA"/>
</dbReference>
<proteinExistence type="predicted"/>
<organism evidence="2 3">
    <name type="scientific">Lasallia pustulata</name>
    <dbReference type="NCBI Taxonomy" id="136370"/>
    <lineage>
        <taxon>Eukaryota</taxon>
        <taxon>Fungi</taxon>
        <taxon>Dikarya</taxon>
        <taxon>Ascomycota</taxon>
        <taxon>Pezizomycotina</taxon>
        <taxon>Lecanoromycetes</taxon>
        <taxon>OSLEUM clade</taxon>
        <taxon>Umbilicariomycetidae</taxon>
        <taxon>Umbilicariales</taxon>
        <taxon>Umbilicariaceae</taxon>
        <taxon>Lasallia</taxon>
    </lineage>
</organism>
<gene>
    <name evidence="2" type="ORF">FRX48_01766</name>
</gene>
<comment type="caution">
    <text evidence="2">The sequence shown here is derived from an EMBL/GenBank/DDBJ whole genome shotgun (WGS) entry which is preliminary data.</text>
</comment>
<reference evidence="2 3" key="1">
    <citation type="submission" date="2019-09" db="EMBL/GenBank/DDBJ databases">
        <title>The hologenome of the rock-dwelling lichen Lasallia pustulata.</title>
        <authorList>
            <person name="Greshake Tzovaras B."/>
            <person name="Segers F."/>
            <person name="Bicker A."/>
            <person name="Dal Grande F."/>
            <person name="Otte J."/>
            <person name="Hankeln T."/>
            <person name="Schmitt I."/>
            <person name="Ebersberger I."/>
        </authorList>
    </citation>
    <scope>NUCLEOTIDE SEQUENCE [LARGE SCALE GENOMIC DNA]</scope>
    <source>
        <strain evidence="2">A1-1</strain>
    </source>
</reference>
<evidence type="ECO:0000313" key="3">
    <source>
        <dbReference type="Proteomes" id="UP000324767"/>
    </source>
</evidence>
<name>A0A5M8Q0X6_9LECA</name>
<feature type="compositionally biased region" description="Polar residues" evidence="1">
    <location>
        <begin position="149"/>
        <end position="168"/>
    </location>
</feature>
<dbReference type="Proteomes" id="UP000324767">
    <property type="component" value="Unassembled WGS sequence"/>
</dbReference>
<feature type="compositionally biased region" description="Low complexity" evidence="1">
    <location>
        <begin position="102"/>
        <end position="121"/>
    </location>
</feature>
<feature type="compositionally biased region" description="Basic and acidic residues" evidence="1">
    <location>
        <begin position="1"/>
        <end position="11"/>
    </location>
</feature>
<accession>A0A5M8Q0X6</accession>
<feature type="compositionally biased region" description="Basic and acidic residues" evidence="1">
    <location>
        <begin position="50"/>
        <end position="60"/>
    </location>
</feature>
<dbReference type="OrthoDB" id="10554660at2759"/>
<feature type="region of interest" description="Disordered" evidence="1">
    <location>
        <begin position="1"/>
        <end position="171"/>
    </location>
</feature>